<feature type="region of interest" description="Disordered" evidence="1">
    <location>
        <begin position="41"/>
        <end position="68"/>
    </location>
</feature>
<evidence type="ECO:0000313" key="2">
    <source>
        <dbReference type="EMBL" id="KAF9760382.1"/>
    </source>
</evidence>
<evidence type="ECO:0000313" key="3">
    <source>
        <dbReference type="Proteomes" id="UP000616885"/>
    </source>
</evidence>
<name>A0A8H7NQG4_BIOOC</name>
<evidence type="ECO:0000256" key="1">
    <source>
        <dbReference type="SAM" id="MobiDB-lite"/>
    </source>
</evidence>
<gene>
    <name evidence="2" type="ORF">IM811_002076</name>
</gene>
<protein>
    <submittedName>
        <fullName evidence="2">Uncharacterized protein</fullName>
    </submittedName>
</protein>
<dbReference type="EMBL" id="JADCTT010000001">
    <property type="protein sequence ID" value="KAF9760382.1"/>
    <property type="molecule type" value="Genomic_DNA"/>
</dbReference>
<organism evidence="2 3">
    <name type="scientific">Bionectria ochroleuca</name>
    <name type="common">Gliocladium roseum</name>
    <dbReference type="NCBI Taxonomy" id="29856"/>
    <lineage>
        <taxon>Eukaryota</taxon>
        <taxon>Fungi</taxon>
        <taxon>Dikarya</taxon>
        <taxon>Ascomycota</taxon>
        <taxon>Pezizomycotina</taxon>
        <taxon>Sordariomycetes</taxon>
        <taxon>Hypocreomycetidae</taxon>
        <taxon>Hypocreales</taxon>
        <taxon>Bionectriaceae</taxon>
        <taxon>Clonostachys</taxon>
    </lineage>
</organism>
<dbReference type="Proteomes" id="UP000616885">
    <property type="component" value="Unassembled WGS sequence"/>
</dbReference>
<comment type="caution">
    <text evidence="2">The sequence shown here is derived from an EMBL/GenBank/DDBJ whole genome shotgun (WGS) entry which is preliminary data.</text>
</comment>
<dbReference type="AlphaFoldDB" id="A0A8H7NQG4"/>
<accession>A0A8H7NQG4</accession>
<reference evidence="2" key="1">
    <citation type="submission" date="2020-10" db="EMBL/GenBank/DDBJ databases">
        <title>High-Quality Genome Resource of Clonostachys rosea strain S41 by Oxford Nanopore Long-Read Sequencing.</title>
        <authorList>
            <person name="Wang H."/>
        </authorList>
    </citation>
    <scope>NUCLEOTIDE SEQUENCE</scope>
    <source>
        <strain evidence="2">S41</strain>
    </source>
</reference>
<sequence length="68" mass="7542">MEYTTVSIGATGWKCKSQKTRFCRDNMFQYTANCAYCKASRPAEAAPQPVVTEDNTEDRSTTPTPKAS</sequence>
<proteinExistence type="predicted"/>